<evidence type="ECO:0000256" key="9">
    <source>
        <dbReference type="ARBA" id="ARBA00022895"/>
    </source>
</evidence>
<dbReference type="Gene3D" id="1.10.132.70">
    <property type="match status" value="1"/>
</dbReference>
<evidence type="ECO:0000256" key="11">
    <source>
        <dbReference type="ARBA" id="ARBA00023242"/>
    </source>
</evidence>
<evidence type="ECO:0000313" key="16">
    <source>
        <dbReference type="EMBL" id="KAJ5121399.1"/>
    </source>
</evidence>
<protein>
    <recommendedName>
        <fullName evidence="3 13">Telomerase reverse transcriptase</fullName>
        <ecNumber evidence="2 13">2.7.7.49</ecNumber>
    </recommendedName>
    <alternativeName>
        <fullName evidence="13">Telomerase catalytic subunit</fullName>
    </alternativeName>
</protein>
<evidence type="ECO:0000256" key="12">
    <source>
        <dbReference type="ARBA" id="ARBA00048173"/>
    </source>
</evidence>
<evidence type="ECO:0000256" key="2">
    <source>
        <dbReference type="ARBA" id="ARBA00012493"/>
    </source>
</evidence>
<keyword evidence="4 13" id="KW-0158">Chromosome</keyword>
<feature type="domain" description="Reverse transcriptase" evidence="15">
    <location>
        <begin position="689"/>
        <end position="1030"/>
    </location>
</feature>
<evidence type="ECO:0000313" key="17">
    <source>
        <dbReference type="Proteomes" id="UP001149079"/>
    </source>
</evidence>
<dbReference type="Pfam" id="PF21399">
    <property type="entry name" value="TERT_C"/>
    <property type="match status" value="1"/>
</dbReference>
<comment type="subcellular location">
    <subcellularLocation>
        <location evidence="13">Nucleus</location>
    </subcellularLocation>
    <subcellularLocation>
        <location evidence="13">Chromosome</location>
        <location evidence="13">Telomere</location>
    </subcellularLocation>
</comment>
<accession>A0A9W9GJD7</accession>
<dbReference type="GO" id="GO:0000781">
    <property type="term" value="C:chromosome, telomeric region"/>
    <property type="evidence" value="ECO:0007669"/>
    <property type="project" value="UniProtKB-SubCell"/>
</dbReference>
<evidence type="ECO:0000256" key="8">
    <source>
        <dbReference type="ARBA" id="ARBA00022842"/>
    </source>
</evidence>
<organism evidence="16 17">
    <name type="scientific">Penicillium bovifimosum</name>
    <dbReference type="NCBI Taxonomy" id="126998"/>
    <lineage>
        <taxon>Eukaryota</taxon>
        <taxon>Fungi</taxon>
        <taxon>Dikarya</taxon>
        <taxon>Ascomycota</taxon>
        <taxon>Pezizomycotina</taxon>
        <taxon>Eurotiomycetes</taxon>
        <taxon>Eurotiomycetidae</taxon>
        <taxon>Eurotiales</taxon>
        <taxon>Aspergillaceae</taxon>
        <taxon>Penicillium</taxon>
    </lineage>
</organism>
<evidence type="ECO:0000256" key="1">
    <source>
        <dbReference type="ARBA" id="ARBA00008001"/>
    </source>
</evidence>
<sequence>MGKKRKRSIKDRGPAPSSHPGITTSPRRFRTPHAPISLGRKTNHPVISLYYRNVMPLREYLLQQLPVTSKSRRRRIRTLGSRAEQDPSVQSQTLVELLDSTLVGVLKESSPAVNSERQKEYSSFTLSQSRSILDSTDTGPTCLQSEVVDFVIWKLFNSGSRPQHLLAHGFQRPAMGRAAQDTNIPGVVSQFPNKNVETVKGGAWAEILGLLGSNGEQIMVQLLLDCGIFAAVNAQKGIYYQLSGLPLSVLEPLRDASSASNGPATTGQTDISFNGQKRPKVNRKCNQNSDKELRSPNGIVFLRRRMLYGRTESKREVPSGLGQEHVLNRFSSLDSTAQTIHVMKYIFPRQFGLSNIFTINPDGRNNMDLWKGSMARESEISELENKARLKRPGLVNEHAGADCSVRSTKVPKRLRGNTTELVRKLRNRNAQCPYRELLQYYCPTEQTGPKRLGAFATSTPGAKDREPISSCQSNLVTQVTIINQPSSNGDLVQPSCDGLRSGPRIDPSCGTDSERLPVIQPGPGSLTDYATPAASVSAFCRAVIQKFIPRQFFGTGPDGVSNFKLVLRQVDRFIKLRRFESLSLHEVCKGVKITSIPWLEPPQIQTVRSETRSKIALSDLHKRTELLHEFIFWVFDSLLIPLVRSHFYVTESQTHRNRLFYFRHDVWQQLTQQPFGDLKVTMFEELEPERARRVLSRRALGFGALRLLPKNTGIRPIMNLRRRAVTKSSWGKGRIYLAPSINLSVTPIYDMLKYESQQAPLKLGSSMSSVGDMHRRLKLYKEQVSMQSLSTSEPGRSKLPPLYFVKLDIKACFDTIPQRKLINLITELVSEENYNISRHVEFQPPASVTQPGKPTRRYVNRAAPAMRPQHLPDFIHNEPSARKANTVFVDTVFRKDHDAGDLLDLLDQHVRNNLVKIGKKYFRQRNGIPQGSVLSGLLCNFFYAELEREMLRFIDPKHSLLMRLVDDFLLITTEPGVAMQFLEVMIPGQPSYGVQVNAAKSMTNFSAAVDGILLPRLEGSPLFPYCGNLIDTHTLEIHRDKDRLLEGGESAAATLSDSLTVEAARLPGRTFHRKVLASFRLQLHQMYIDDEHNSRAVVLSNLYSSFVTAAMKMYRYMKSLRGRAHPGPAIIIQTIHDLILQTAGTIQARRADKSKSSLSCFAQRSHLQYLASAAFRFVLKRKQTRYAVVLRWLELLAKDSRPTSDSEALRMTQVVKKGNAMFEEWRF</sequence>
<dbReference type="Pfam" id="PF12009">
    <property type="entry name" value="Telomerase_RBD"/>
    <property type="match status" value="1"/>
</dbReference>
<keyword evidence="17" id="KW-1185">Reference proteome</keyword>
<keyword evidence="5 13" id="KW-0808">Transferase</keyword>
<evidence type="ECO:0000256" key="10">
    <source>
        <dbReference type="ARBA" id="ARBA00022918"/>
    </source>
</evidence>
<evidence type="ECO:0000256" key="3">
    <source>
        <dbReference type="ARBA" id="ARBA00016182"/>
    </source>
</evidence>
<keyword evidence="7 13" id="KW-0479">Metal-binding</keyword>
<name>A0A9W9GJD7_9EURO</name>
<dbReference type="InterPro" id="IPR021891">
    <property type="entry name" value="Telomerase_RBD"/>
</dbReference>
<dbReference type="AlphaFoldDB" id="A0A9W9GJD7"/>
<evidence type="ECO:0000259" key="15">
    <source>
        <dbReference type="PROSITE" id="PS50878"/>
    </source>
</evidence>
<evidence type="ECO:0000256" key="7">
    <source>
        <dbReference type="ARBA" id="ARBA00022723"/>
    </source>
</evidence>
<comment type="function">
    <text evidence="13">Telomerase is a ribonucleoprotein enzyme essential for the replication of chromosome termini in most eukaryotes. It elongates telomeres. It is a reverse transcriptase that adds simple sequence repeats to chromosome ends by copying a template sequence within the RNA component of the enzyme.</text>
</comment>
<dbReference type="InterPro" id="IPR000477">
    <property type="entry name" value="RT_dom"/>
</dbReference>
<dbReference type="PANTHER" id="PTHR12066:SF0">
    <property type="entry name" value="TELOMERASE REVERSE TRANSCRIPTASE"/>
    <property type="match status" value="1"/>
</dbReference>
<dbReference type="EMBL" id="JAPQKL010000007">
    <property type="protein sequence ID" value="KAJ5121399.1"/>
    <property type="molecule type" value="Genomic_DNA"/>
</dbReference>
<feature type="region of interest" description="Disordered" evidence="14">
    <location>
        <begin position="256"/>
        <end position="289"/>
    </location>
</feature>
<dbReference type="Gene3D" id="3.30.70.2630">
    <property type="match status" value="1"/>
</dbReference>
<keyword evidence="10 13" id="KW-0695">RNA-directed DNA polymerase</keyword>
<reference evidence="16" key="1">
    <citation type="submission" date="2022-11" db="EMBL/GenBank/DDBJ databases">
        <authorList>
            <person name="Petersen C."/>
        </authorList>
    </citation>
    <scope>NUCLEOTIDE SEQUENCE</scope>
    <source>
        <strain evidence="16">IBT 22155</strain>
    </source>
</reference>
<dbReference type="Gene3D" id="1.10.357.90">
    <property type="match status" value="1"/>
</dbReference>
<dbReference type="RefSeq" id="XP_056517903.1">
    <property type="nucleotide sequence ID" value="XM_056670104.1"/>
</dbReference>
<dbReference type="GeneID" id="81409274"/>
<dbReference type="GO" id="GO:0070034">
    <property type="term" value="F:telomerase RNA binding"/>
    <property type="evidence" value="ECO:0007669"/>
    <property type="project" value="TreeGrafter"/>
</dbReference>
<dbReference type="SUPFAM" id="SSF56672">
    <property type="entry name" value="DNA/RNA polymerases"/>
    <property type="match status" value="1"/>
</dbReference>
<dbReference type="InterPro" id="IPR049139">
    <property type="entry name" value="TERT_C"/>
</dbReference>
<feature type="compositionally biased region" description="Polar residues" evidence="14">
    <location>
        <begin position="257"/>
        <end position="275"/>
    </location>
</feature>
<reference evidence="16" key="2">
    <citation type="journal article" date="2023" name="IMA Fungus">
        <title>Comparative genomic study of the Penicillium genus elucidates a diverse pangenome and 15 lateral gene transfer events.</title>
        <authorList>
            <person name="Petersen C."/>
            <person name="Sorensen T."/>
            <person name="Nielsen M.R."/>
            <person name="Sondergaard T.E."/>
            <person name="Sorensen J.L."/>
            <person name="Fitzpatrick D.A."/>
            <person name="Frisvad J.C."/>
            <person name="Nielsen K.L."/>
        </authorList>
    </citation>
    <scope>NUCLEOTIDE SEQUENCE</scope>
    <source>
        <strain evidence="16">IBT 22155</strain>
    </source>
</reference>
<keyword evidence="6 13" id="KW-0548">Nucleotidyltransferase</keyword>
<dbReference type="InterPro" id="IPR043502">
    <property type="entry name" value="DNA/RNA_pol_sf"/>
</dbReference>
<feature type="region of interest" description="Disordered" evidence="14">
    <location>
        <begin position="1"/>
        <end position="40"/>
    </location>
</feature>
<dbReference type="GO" id="GO:0042162">
    <property type="term" value="F:telomeric DNA binding"/>
    <property type="evidence" value="ECO:0007669"/>
    <property type="project" value="TreeGrafter"/>
</dbReference>
<keyword evidence="8 13" id="KW-0460">Magnesium</keyword>
<dbReference type="GO" id="GO:0003720">
    <property type="term" value="F:telomerase activity"/>
    <property type="evidence" value="ECO:0007669"/>
    <property type="project" value="InterPro"/>
</dbReference>
<comment type="caution">
    <text evidence="16">The sequence shown here is derived from an EMBL/GenBank/DDBJ whole genome shotgun (WGS) entry which is preliminary data.</text>
</comment>
<dbReference type="SMART" id="SM00975">
    <property type="entry name" value="Telomerase_RBD"/>
    <property type="match status" value="1"/>
</dbReference>
<dbReference type="PROSITE" id="PS50878">
    <property type="entry name" value="RT_POL"/>
    <property type="match status" value="1"/>
</dbReference>
<evidence type="ECO:0000256" key="5">
    <source>
        <dbReference type="ARBA" id="ARBA00022679"/>
    </source>
</evidence>
<keyword evidence="11 13" id="KW-0539">Nucleus</keyword>
<keyword evidence="9 13" id="KW-0779">Telomere</keyword>
<dbReference type="InterPro" id="IPR003545">
    <property type="entry name" value="Telomerase_RT"/>
</dbReference>
<dbReference type="Proteomes" id="UP001149079">
    <property type="component" value="Unassembled WGS sequence"/>
</dbReference>
<comment type="catalytic activity">
    <reaction evidence="12 13">
        <text>DNA(n) + a 2'-deoxyribonucleoside 5'-triphosphate = DNA(n+1) + diphosphate</text>
        <dbReference type="Rhea" id="RHEA:22508"/>
        <dbReference type="Rhea" id="RHEA-COMP:17339"/>
        <dbReference type="Rhea" id="RHEA-COMP:17340"/>
        <dbReference type="ChEBI" id="CHEBI:33019"/>
        <dbReference type="ChEBI" id="CHEBI:61560"/>
        <dbReference type="ChEBI" id="CHEBI:173112"/>
        <dbReference type="EC" id="2.7.7.49"/>
    </reaction>
</comment>
<dbReference type="PRINTS" id="PR01365">
    <property type="entry name" value="TELOMERASERT"/>
</dbReference>
<dbReference type="EC" id="2.7.7.49" evidence="2 13"/>
<gene>
    <name evidence="16" type="ORF">N7515_009360</name>
</gene>
<dbReference type="GO" id="GO:0007004">
    <property type="term" value="P:telomere maintenance via telomerase"/>
    <property type="evidence" value="ECO:0007669"/>
    <property type="project" value="TreeGrafter"/>
</dbReference>
<evidence type="ECO:0000256" key="6">
    <source>
        <dbReference type="ARBA" id="ARBA00022695"/>
    </source>
</evidence>
<dbReference type="GO" id="GO:0046872">
    <property type="term" value="F:metal ion binding"/>
    <property type="evidence" value="ECO:0007669"/>
    <property type="project" value="UniProtKB-KW"/>
</dbReference>
<dbReference type="CDD" id="cd01648">
    <property type="entry name" value="TERT"/>
    <property type="match status" value="1"/>
</dbReference>
<dbReference type="GO" id="GO:0000333">
    <property type="term" value="C:telomerase catalytic core complex"/>
    <property type="evidence" value="ECO:0007669"/>
    <property type="project" value="TreeGrafter"/>
</dbReference>
<evidence type="ECO:0000256" key="14">
    <source>
        <dbReference type="SAM" id="MobiDB-lite"/>
    </source>
</evidence>
<dbReference type="OrthoDB" id="289721at2759"/>
<evidence type="ECO:0000256" key="4">
    <source>
        <dbReference type="ARBA" id="ARBA00022454"/>
    </source>
</evidence>
<dbReference type="PANTHER" id="PTHR12066">
    <property type="entry name" value="TELOMERASE REVERSE TRANSCRIPTASE"/>
    <property type="match status" value="1"/>
</dbReference>
<proteinExistence type="inferred from homology"/>
<comment type="similarity">
    <text evidence="1 13">Belongs to the reverse transcriptase family. Telomerase subfamily.</text>
</comment>
<evidence type="ECO:0000256" key="13">
    <source>
        <dbReference type="RuleBase" id="RU365061"/>
    </source>
</evidence>